<comment type="caution">
    <text evidence="2">The sequence shown here is derived from an EMBL/GenBank/DDBJ whole genome shotgun (WGS) entry which is preliminary data.</text>
</comment>
<keyword evidence="1" id="KW-0472">Membrane</keyword>
<protein>
    <submittedName>
        <fullName evidence="2">Uncharacterized protein</fullName>
    </submittedName>
</protein>
<dbReference type="EMBL" id="CALNXI010001095">
    <property type="protein sequence ID" value="CAH3155264.1"/>
    <property type="molecule type" value="Genomic_DNA"/>
</dbReference>
<accession>A0ABN8Q5A7</accession>
<keyword evidence="1" id="KW-1133">Transmembrane helix</keyword>
<keyword evidence="1" id="KW-0812">Transmembrane</keyword>
<reference evidence="2 3" key="1">
    <citation type="submission" date="2022-05" db="EMBL/GenBank/DDBJ databases">
        <authorList>
            <consortium name="Genoscope - CEA"/>
            <person name="William W."/>
        </authorList>
    </citation>
    <scope>NUCLEOTIDE SEQUENCE [LARGE SCALE GENOMIC DNA]</scope>
</reference>
<sequence length="123" mass="14138">MWLQNILMSVAFICLYCSVEGFWLWNKPTKRPTSTNDIKTPLIIVPGTGGSQLQAKLNKPEVPHWYCSKKTDDYYTLWLRKSSLIPGAINCFADNMSSLNCRTNGDQLLNHRFAYFRTKISSQ</sequence>
<dbReference type="Proteomes" id="UP001159427">
    <property type="component" value="Unassembled WGS sequence"/>
</dbReference>
<proteinExistence type="predicted"/>
<evidence type="ECO:0000313" key="3">
    <source>
        <dbReference type="Proteomes" id="UP001159427"/>
    </source>
</evidence>
<gene>
    <name evidence="2" type="ORF">PEVE_00001668</name>
</gene>
<organism evidence="2 3">
    <name type="scientific">Porites evermanni</name>
    <dbReference type="NCBI Taxonomy" id="104178"/>
    <lineage>
        <taxon>Eukaryota</taxon>
        <taxon>Metazoa</taxon>
        <taxon>Cnidaria</taxon>
        <taxon>Anthozoa</taxon>
        <taxon>Hexacorallia</taxon>
        <taxon>Scleractinia</taxon>
        <taxon>Fungiina</taxon>
        <taxon>Poritidae</taxon>
        <taxon>Porites</taxon>
    </lineage>
</organism>
<feature type="transmembrane region" description="Helical" evidence="1">
    <location>
        <begin position="6"/>
        <end position="25"/>
    </location>
</feature>
<evidence type="ECO:0000256" key="1">
    <source>
        <dbReference type="SAM" id="Phobius"/>
    </source>
</evidence>
<keyword evidence="3" id="KW-1185">Reference proteome</keyword>
<evidence type="ECO:0000313" key="2">
    <source>
        <dbReference type="EMBL" id="CAH3155264.1"/>
    </source>
</evidence>
<name>A0ABN8Q5A7_9CNID</name>